<feature type="chain" id="PRO_5020951928" evidence="1">
    <location>
        <begin position="22"/>
        <end position="78"/>
    </location>
</feature>
<evidence type="ECO:0000313" key="2">
    <source>
        <dbReference type="EMBL" id="TDR77831.1"/>
    </source>
</evidence>
<dbReference type="RefSeq" id="WP_133681500.1">
    <property type="nucleotide sequence ID" value="NZ_SNZP01000009.1"/>
</dbReference>
<dbReference type="EMBL" id="SNZP01000009">
    <property type="protein sequence ID" value="TDR77831.1"/>
    <property type="molecule type" value="Genomic_DNA"/>
</dbReference>
<evidence type="ECO:0000313" key="3">
    <source>
        <dbReference type="Proteomes" id="UP000295611"/>
    </source>
</evidence>
<accession>A0A4R7B2S5</accession>
<reference evidence="2 3" key="1">
    <citation type="submission" date="2019-03" db="EMBL/GenBank/DDBJ databases">
        <title>Genomic Encyclopedia of Type Strains, Phase III (KMG-III): the genomes of soil and plant-associated and newly described type strains.</title>
        <authorList>
            <person name="Whitman W."/>
        </authorList>
    </citation>
    <scope>NUCLEOTIDE SEQUENCE [LARGE SCALE GENOMIC DNA]</scope>
    <source>
        <strain evidence="2 3">CECT 8976</strain>
    </source>
</reference>
<comment type="caution">
    <text evidence="2">The sequence shown here is derived from an EMBL/GenBank/DDBJ whole genome shotgun (WGS) entry which is preliminary data.</text>
</comment>
<proteinExistence type="predicted"/>
<dbReference type="Proteomes" id="UP000295611">
    <property type="component" value="Unassembled WGS sequence"/>
</dbReference>
<dbReference type="AlphaFoldDB" id="A0A4R7B2S5"/>
<evidence type="ECO:0000256" key="1">
    <source>
        <dbReference type="SAM" id="SignalP"/>
    </source>
</evidence>
<keyword evidence="3" id="KW-1185">Reference proteome</keyword>
<feature type="signal peptide" evidence="1">
    <location>
        <begin position="1"/>
        <end position="21"/>
    </location>
</feature>
<name>A0A4R7B2S5_9NEIS</name>
<organism evidence="2 3">
    <name type="scientific">Paludibacterium purpuratum</name>
    <dbReference type="NCBI Taxonomy" id="1144873"/>
    <lineage>
        <taxon>Bacteria</taxon>
        <taxon>Pseudomonadati</taxon>
        <taxon>Pseudomonadota</taxon>
        <taxon>Betaproteobacteria</taxon>
        <taxon>Neisseriales</taxon>
        <taxon>Chromobacteriaceae</taxon>
        <taxon>Paludibacterium</taxon>
    </lineage>
</organism>
<gene>
    <name evidence="2" type="ORF">DFP86_10971</name>
</gene>
<protein>
    <submittedName>
        <fullName evidence="2">Uncharacterized protein</fullName>
    </submittedName>
</protein>
<keyword evidence="1" id="KW-0732">Signal</keyword>
<sequence length="78" mass="8548">MKLNKLFPLVLIGLVSGAAFAAQTAPVSIQTLAQDATKIAHTQDAQQREKLLQAYMADMKIYQAQYQKMMSGMNMGGQ</sequence>